<accession>A0A0N4W279</accession>
<reference evidence="3" key="1">
    <citation type="submission" date="2017-02" db="UniProtKB">
        <authorList>
            <consortium name="WormBaseParasite"/>
        </authorList>
    </citation>
    <scope>IDENTIFICATION</scope>
</reference>
<proteinExistence type="predicted"/>
<dbReference type="OrthoDB" id="616263at2759"/>
<gene>
    <name evidence="1" type="ORF">HPLM_LOCUS3793</name>
</gene>
<dbReference type="WBParaSite" id="HPLM_0000380101-mRNA-1">
    <property type="protein sequence ID" value="HPLM_0000380101-mRNA-1"/>
    <property type="gene ID" value="HPLM_0000380101"/>
</dbReference>
<evidence type="ECO:0000313" key="2">
    <source>
        <dbReference type="Proteomes" id="UP000268014"/>
    </source>
</evidence>
<organism evidence="3">
    <name type="scientific">Haemonchus placei</name>
    <name type="common">Barber's pole worm</name>
    <dbReference type="NCBI Taxonomy" id="6290"/>
    <lineage>
        <taxon>Eukaryota</taxon>
        <taxon>Metazoa</taxon>
        <taxon>Ecdysozoa</taxon>
        <taxon>Nematoda</taxon>
        <taxon>Chromadorea</taxon>
        <taxon>Rhabditida</taxon>
        <taxon>Rhabditina</taxon>
        <taxon>Rhabditomorpha</taxon>
        <taxon>Strongyloidea</taxon>
        <taxon>Trichostrongylidae</taxon>
        <taxon>Haemonchus</taxon>
    </lineage>
</organism>
<protein>
    <submittedName>
        <fullName evidence="3">DNA-directed DNA polymerase</fullName>
    </submittedName>
</protein>
<dbReference type="AlphaFoldDB" id="A0A0N4W279"/>
<evidence type="ECO:0000313" key="1">
    <source>
        <dbReference type="EMBL" id="VDO21704.1"/>
    </source>
</evidence>
<dbReference type="EMBL" id="UZAF01016147">
    <property type="protein sequence ID" value="VDO21704.1"/>
    <property type="molecule type" value="Genomic_DNA"/>
</dbReference>
<sequence length="78" mass="8941">MGSAPKSAIFTSKNFYGSSRQPFIGKWLENRSYVDLDELMADVKAWIARKDQNFFAFGIRLTNQFEAVLDVDGEQFPE</sequence>
<evidence type="ECO:0000313" key="3">
    <source>
        <dbReference type="WBParaSite" id="HPLM_0000380101-mRNA-1"/>
    </source>
</evidence>
<reference evidence="1 2" key="2">
    <citation type="submission" date="2018-11" db="EMBL/GenBank/DDBJ databases">
        <authorList>
            <consortium name="Pathogen Informatics"/>
        </authorList>
    </citation>
    <scope>NUCLEOTIDE SEQUENCE [LARGE SCALE GENOMIC DNA]</scope>
    <source>
        <strain evidence="1 2">MHpl1</strain>
    </source>
</reference>
<keyword evidence="2" id="KW-1185">Reference proteome</keyword>
<dbReference type="Proteomes" id="UP000268014">
    <property type="component" value="Unassembled WGS sequence"/>
</dbReference>
<name>A0A0N4W279_HAEPC</name>